<proteinExistence type="predicted"/>
<dbReference type="InterPro" id="IPR010593">
    <property type="entry name" value="DUF1159"/>
</dbReference>
<dbReference type="InterPro" id="IPR007922">
    <property type="entry name" value="DciA-like"/>
</dbReference>
<sequence>MAMQAERGRRGFQRAAAFMDRPLRAVSEARGFAVARLLTRWPEIVGEEIARIARPVKVSYAQGGFGATLTLLTSGAHAPFVQAEVPRIRERVNACYGYNAISRIRITQTHAAGFGEPERSFESPRPDPEAARQAETLAREVSDERLRRALASLGQNILSRSRA</sequence>
<organism evidence="2 3">
    <name type="scientific">Meinhardsimonia xiamenensis</name>
    <dbReference type="NCBI Taxonomy" id="990712"/>
    <lineage>
        <taxon>Bacteria</taxon>
        <taxon>Pseudomonadati</taxon>
        <taxon>Pseudomonadota</taxon>
        <taxon>Alphaproteobacteria</taxon>
        <taxon>Rhodobacterales</taxon>
        <taxon>Paracoccaceae</taxon>
        <taxon>Meinhardsimonia</taxon>
    </lineage>
</organism>
<dbReference type="Pfam" id="PF05258">
    <property type="entry name" value="DciA"/>
    <property type="match status" value="1"/>
</dbReference>
<dbReference type="STRING" id="990712.SAMN05216257_101510"/>
<gene>
    <name evidence="2" type="ORF">SAMN05216257_101510</name>
</gene>
<dbReference type="AlphaFoldDB" id="A0A1G8YYW8"/>
<evidence type="ECO:0008006" key="4">
    <source>
        <dbReference type="Google" id="ProtNLM"/>
    </source>
</evidence>
<accession>A0A1G8YYW8</accession>
<dbReference type="EMBL" id="FNFV01000001">
    <property type="protein sequence ID" value="SDK07927.1"/>
    <property type="molecule type" value="Genomic_DNA"/>
</dbReference>
<evidence type="ECO:0000256" key="1">
    <source>
        <dbReference type="SAM" id="MobiDB-lite"/>
    </source>
</evidence>
<evidence type="ECO:0000313" key="3">
    <source>
        <dbReference type="Proteomes" id="UP000199328"/>
    </source>
</evidence>
<keyword evidence="3" id="KW-1185">Reference proteome</keyword>
<protein>
    <recommendedName>
        <fullName evidence="4">DUF721 domain-containing protein</fullName>
    </recommendedName>
</protein>
<reference evidence="3" key="1">
    <citation type="submission" date="2016-10" db="EMBL/GenBank/DDBJ databases">
        <authorList>
            <person name="Varghese N."/>
            <person name="Submissions S."/>
        </authorList>
    </citation>
    <scope>NUCLEOTIDE SEQUENCE [LARGE SCALE GENOMIC DNA]</scope>
    <source>
        <strain evidence="3">CGMCC 1.10789</strain>
    </source>
</reference>
<dbReference type="Proteomes" id="UP000199328">
    <property type="component" value="Unassembled WGS sequence"/>
</dbReference>
<name>A0A1G8YYW8_9RHOB</name>
<evidence type="ECO:0000313" key="2">
    <source>
        <dbReference type="EMBL" id="SDK07927.1"/>
    </source>
</evidence>
<dbReference type="PIRSF" id="PIRSF032064">
    <property type="entry name" value="UCP032064"/>
    <property type="match status" value="1"/>
</dbReference>
<feature type="region of interest" description="Disordered" evidence="1">
    <location>
        <begin position="114"/>
        <end position="139"/>
    </location>
</feature>
<feature type="compositionally biased region" description="Basic and acidic residues" evidence="1">
    <location>
        <begin position="116"/>
        <end position="139"/>
    </location>
</feature>